<dbReference type="Gene3D" id="3.40.720.10">
    <property type="entry name" value="Alkaline Phosphatase, subunit A"/>
    <property type="match status" value="1"/>
</dbReference>
<dbReference type="InterPro" id="IPR010869">
    <property type="entry name" value="DUF1501"/>
</dbReference>
<dbReference type="KEGG" id="acaf:CA12_27560"/>
<reference evidence="1 2" key="1">
    <citation type="submission" date="2019-02" db="EMBL/GenBank/DDBJ databases">
        <title>Deep-cultivation of Planctomycetes and their phenomic and genomic characterization uncovers novel biology.</title>
        <authorList>
            <person name="Wiegand S."/>
            <person name="Jogler M."/>
            <person name="Boedeker C."/>
            <person name="Pinto D."/>
            <person name="Vollmers J."/>
            <person name="Rivas-Marin E."/>
            <person name="Kohn T."/>
            <person name="Peeters S.H."/>
            <person name="Heuer A."/>
            <person name="Rast P."/>
            <person name="Oberbeckmann S."/>
            <person name="Bunk B."/>
            <person name="Jeske O."/>
            <person name="Meyerdierks A."/>
            <person name="Storesund J.E."/>
            <person name="Kallscheuer N."/>
            <person name="Luecker S."/>
            <person name="Lage O.M."/>
            <person name="Pohl T."/>
            <person name="Merkel B.J."/>
            <person name="Hornburger P."/>
            <person name="Mueller R.-W."/>
            <person name="Bruemmer F."/>
            <person name="Labrenz M."/>
            <person name="Spormann A.M."/>
            <person name="Op den Camp H."/>
            <person name="Overmann J."/>
            <person name="Amann R."/>
            <person name="Jetten M.S.M."/>
            <person name="Mascher T."/>
            <person name="Medema M.H."/>
            <person name="Devos D.P."/>
            <person name="Kaster A.-K."/>
            <person name="Ovreas L."/>
            <person name="Rohde M."/>
            <person name="Galperin M.Y."/>
            <person name="Jogler C."/>
        </authorList>
    </citation>
    <scope>NUCLEOTIDE SEQUENCE [LARGE SCALE GENOMIC DNA]</scope>
    <source>
        <strain evidence="1 2">CA12</strain>
    </source>
</reference>
<dbReference type="EMBL" id="CP036265">
    <property type="protein sequence ID" value="QDT16650.1"/>
    <property type="molecule type" value="Genomic_DNA"/>
</dbReference>
<gene>
    <name evidence="1" type="ORF">CA12_27560</name>
</gene>
<dbReference type="Proteomes" id="UP000318741">
    <property type="component" value="Chromosome"/>
</dbReference>
<dbReference type="SUPFAM" id="SSF53649">
    <property type="entry name" value="Alkaline phosphatase-like"/>
    <property type="match status" value="1"/>
</dbReference>
<dbReference type="AlphaFoldDB" id="A0A517PBA6"/>
<accession>A0A517PBA6</accession>
<dbReference type="RefSeq" id="WP_145359533.1">
    <property type="nucleotide sequence ID" value="NZ_CP036265.1"/>
</dbReference>
<proteinExistence type="predicted"/>
<evidence type="ECO:0000313" key="2">
    <source>
        <dbReference type="Proteomes" id="UP000318741"/>
    </source>
</evidence>
<sequence>MTGPINRPYRYPCERVASAGRAASAPAPTSRRELLRHCADGFGAVALAGLRADPAFGFAEAGRSGGPGGAGHGPHHAPRAKNVIFLYMDGGPSQVDTFDPKPALQKYDGKDPGALFKVEPTQFDNNGTVLASPWKFRRHGESGLPVSDLFPQVADCADELAVIRSMTSEFPEHTFANYFLHTGSGLQGRPSMGAWVNYGLGSEARDLPGFVVINGGLIPPGGLDCFGSGFLPASLQGSVFKPSGGGVANVERREPSARRQRDKVDLIGALDAFAADRYGAHDSLESAIKNHELAHAMQMAVPDLMALNGETAAVRAEYGLEAEYRPTQIYGAQCLLARRMVERGVRFVELTCPSVGGDRWDQHSNLKKGHENNARAVDQPIAALLKDLRRRGLLDETLVVWAGEFGRTPFAQGKNGRDHNPHGFTVWLAGGGVKAGAVYGATDEWGYKAIENRVEMHDLHATILHLLGVDHTRSTYRFGGRDMRLTDVKGHVIDGVIA</sequence>
<dbReference type="InterPro" id="IPR017850">
    <property type="entry name" value="Alkaline_phosphatase_core_sf"/>
</dbReference>
<keyword evidence="2" id="KW-1185">Reference proteome</keyword>
<dbReference type="OrthoDB" id="127333at2"/>
<dbReference type="Pfam" id="PF07394">
    <property type="entry name" value="DUF1501"/>
    <property type="match status" value="1"/>
</dbReference>
<name>A0A517PBA6_9PLAN</name>
<evidence type="ECO:0008006" key="3">
    <source>
        <dbReference type="Google" id="ProtNLM"/>
    </source>
</evidence>
<dbReference type="InterPro" id="IPR006311">
    <property type="entry name" value="TAT_signal"/>
</dbReference>
<protein>
    <recommendedName>
        <fullName evidence="3">Sulfatase</fullName>
    </recommendedName>
</protein>
<dbReference type="PANTHER" id="PTHR43737">
    <property type="entry name" value="BLL7424 PROTEIN"/>
    <property type="match status" value="1"/>
</dbReference>
<dbReference type="PROSITE" id="PS51318">
    <property type="entry name" value="TAT"/>
    <property type="match status" value="1"/>
</dbReference>
<organism evidence="1 2">
    <name type="scientific">Alienimonas californiensis</name>
    <dbReference type="NCBI Taxonomy" id="2527989"/>
    <lineage>
        <taxon>Bacteria</taxon>
        <taxon>Pseudomonadati</taxon>
        <taxon>Planctomycetota</taxon>
        <taxon>Planctomycetia</taxon>
        <taxon>Planctomycetales</taxon>
        <taxon>Planctomycetaceae</taxon>
        <taxon>Alienimonas</taxon>
    </lineage>
</organism>
<dbReference type="PANTHER" id="PTHR43737:SF1">
    <property type="entry name" value="DUF1501 DOMAIN-CONTAINING PROTEIN"/>
    <property type="match status" value="1"/>
</dbReference>
<evidence type="ECO:0000313" key="1">
    <source>
        <dbReference type="EMBL" id="QDT16650.1"/>
    </source>
</evidence>